<evidence type="ECO:0000313" key="2">
    <source>
        <dbReference type="Proteomes" id="UP001454036"/>
    </source>
</evidence>
<dbReference type="Proteomes" id="UP001454036">
    <property type="component" value="Unassembled WGS sequence"/>
</dbReference>
<sequence length="230" mass="26555">MVTGSSSNYADQIERTFMSHKQKGLIEAFKTVLSRVDHRFCVRHLHENFKRVGFRAQTFKDVLWATAASTTTQWFKEAMETIKALDESAFLWLEDEDPGQWSRAYFNTTMKCDVLLNITCEVFNSFILDVRDKSILTLIAMVKDLIMVRMQMNRDKAEQWEGKICPKPKAKLLKCVKDASSCMPMKSIGITSKFIQDLVKTNVQLIWRIEFALVGNGSRRAFHANMRVLL</sequence>
<dbReference type="EMBL" id="BAABME010017898">
    <property type="protein sequence ID" value="GAA0151793.1"/>
    <property type="molecule type" value="Genomic_DNA"/>
</dbReference>
<comment type="caution">
    <text evidence="1">The sequence shown here is derived from an EMBL/GenBank/DDBJ whole genome shotgun (WGS) entry which is preliminary data.</text>
</comment>
<dbReference type="AlphaFoldDB" id="A0AAV3PKI0"/>
<name>A0AAV3PKI0_LITER</name>
<dbReference type="PANTHER" id="PTHR31973">
    <property type="entry name" value="POLYPROTEIN, PUTATIVE-RELATED"/>
    <property type="match status" value="1"/>
</dbReference>
<accession>A0AAV3PKI0</accession>
<keyword evidence="2" id="KW-1185">Reference proteome</keyword>
<dbReference type="PANTHER" id="PTHR31973:SF191">
    <property type="entry name" value="OS05G0489400 PROTEIN"/>
    <property type="match status" value="1"/>
</dbReference>
<evidence type="ECO:0000313" key="1">
    <source>
        <dbReference type="EMBL" id="GAA0151793.1"/>
    </source>
</evidence>
<evidence type="ECO:0008006" key="3">
    <source>
        <dbReference type="Google" id="ProtNLM"/>
    </source>
</evidence>
<protein>
    <recommendedName>
        <fullName evidence="3">Transposase</fullName>
    </recommendedName>
</protein>
<proteinExistence type="predicted"/>
<gene>
    <name evidence="1" type="ORF">LIER_37356</name>
</gene>
<organism evidence="1 2">
    <name type="scientific">Lithospermum erythrorhizon</name>
    <name type="common">Purple gromwell</name>
    <name type="synonym">Lithospermum officinale var. erythrorhizon</name>
    <dbReference type="NCBI Taxonomy" id="34254"/>
    <lineage>
        <taxon>Eukaryota</taxon>
        <taxon>Viridiplantae</taxon>
        <taxon>Streptophyta</taxon>
        <taxon>Embryophyta</taxon>
        <taxon>Tracheophyta</taxon>
        <taxon>Spermatophyta</taxon>
        <taxon>Magnoliopsida</taxon>
        <taxon>eudicotyledons</taxon>
        <taxon>Gunneridae</taxon>
        <taxon>Pentapetalae</taxon>
        <taxon>asterids</taxon>
        <taxon>lamiids</taxon>
        <taxon>Boraginales</taxon>
        <taxon>Boraginaceae</taxon>
        <taxon>Boraginoideae</taxon>
        <taxon>Lithospermeae</taxon>
        <taxon>Lithospermum</taxon>
    </lineage>
</organism>
<reference evidence="1 2" key="1">
    <citation type="submission" date="2024-01" db="EMBL/GenBank/DDBJ databases">
        <title>The complete chloroplast genome sequence of Lithospermum erythrorhizon: insights into the phylogenetic relationship among Boraginaceae species and the maternal lineages of purple gromwells.</title>
        <authorList>
            <person name="Okada T."/>
            <person name="Watanabe K."/>
        </authorList>
    </citation>
    <scope>NUCLEOTIDE SEQUENCE [LARGE SCALE GENOMIC DNA]</scope>
</reference>